<dbReference type="RefSeq" id="WP_155969811.1">
    <property type="nucleotide sequence ID" value="NZ_LT828648.1"/>
</dbReference>
<gene>
    <name evidence="2" type="ORF">NSJP_0605</name>
</gene>
<dbReference type="EMBL" id="LT828648">
    <property type="protein sequence ID" value="SLM46777.1"/>
    <property type="molecule type" value="Genomic_DNA"/>
</dbReference>
<accession>A0A1W1I1A7</accession>
<dbReference type="KEGG" id="nja:NSJP_0605"/>
<evidence type="ECO:0000256" key="1">
    <source>
        <dbReference type="SAM" id="MobiDB-lite"/>
    </source>
</evidence>
<evidence type="ECO:0000313" key="2">
    <source>
        <dbReference type="EMBL" id="SLM46777.1"/>
    </source>
</evidence>
<proteinExistence type="predicted"/>
<dbReference type="Proteomes" id="UP000192042">
    <property type="component" value="Chromosome I"/>
</dbReference>
<keyword evidence="3" id="KW-1185">Reference proteome</keyword>
<evidence type="ECO:0000313" key="3">
    <source>
        <dbReference type="Proteomes" id="UP000192042"/>
    </source>
</evidence>
<protein>
    <submittedName>
        <fullName evidence="2">Uncharacterized protein</fullName>
    </submittedName>
</protein>
<organism evidence="2 3">
    <name type="scientific">Nitrospira japonica</name>
    <dbReference type="NCBI Taxonomy" id="1325564"/>
    <lineage>
        <taxon>Bacteria</taxon>
        <taxon>Pseudomonadati</taxon>
        <taxon>Nitrospirota</taxon>
        <taxon>Nitrospiria</taxon>
        <taxon>Nitrospirales</taxon>
        <taxon>Nitrospiraceae</taxon>
        <taxon>Nitrospira</taxon>
    </lineage>
</organism>
<feature type="region of interest" description="Disordered" evidence="1">
    <location>
        <begin position="1"/>
        <end position="26"/>
    </location>
</feature>
<sequence length="216" mass="24264">MPKRKKPSIPPSEVTDHPPSSLMNPISYTDPPECKISFQTRRHISRSKSLATSAPRLVLDDLEHLVQAVQGTSRQQWFNRFGTKLCDGTPLDRIKFCFQALAFGALPDAETLEYVVASFSKYVNSDGTLSLDEAFGLKSKPKAGNPVRQAIRKNAINGLLFSMMCARYQNPRLSLEKAAEGAIKVHGSPNNKDITDTLVREYVRRRYDKAMKLHEK</sequence>
<reference evidence="2 3" key="1">
    <citation type="submission" date="2017-03" db="EMBL/GenBank/DDBJ databases">
        <authorList>
            <person name="Afonso C.L."/>
            <person name="Miller P.J."/>
            <person name="Scott M.A."/>
            <person name="Spackman E."/>
            <person name="Goraichik I."/>
            <person name="Dimitrov K.M."/>
            <person name="Suarez D.L."/>
            <person name="Swayne D.E."/>
        </authorList>
    </citation>
    <scope>NUCLEOTIDE SEQUENCE [LARGE SCALE GENOMIC DNA]</scope>
    <source>
        <strain evidence="2">Genome sequencing of Nitrospira japonica strain NJ11</strain>
    </source>
</reference>
<name>A0A1W1I1A7_9BACT</name>
<dbReference type="AlphaFoldDB" id="A0A1W1I1A7"/>